<dbReference type="NCBIfam" id="TIGR01484">
    <property type="entry name" value="HAD-SF-IIB"/>
    <property type="match status" value="1"/>
</dbReference>
<dbReference type="InterPro" id="IPR000150">
    <property type="entry name" value="Cof"/>
</dbReference>
<dbReference type="Pfam" id="PF08282">
    <property type="entry name" value="Hydrolase_3"/>
    <property type="match status" value="1"/>
</dbReference>
<dbReference type="PANTHER" id="PTHR10000">
    <property type="entry name" value="PHOSPHOSERINE PHOSPHATASE"/>
    <property type="match status" value="1"/>
</dbReference>
<dbReference type="GO" id="GO:0016787">
    <property type="term" value="F:hydrolase activity"/>
    <property type="evidence" value="ECO:0007669"/>
    <property type="project" value="UniProtKB-KW"/>
</dbReference>
<proteinExistence type="predicted"/>
<keyword evidence="2" id="KW-1185">Reference proteome</keyword>
<keyword evidence="1" id="KW-0378">Hydrolase</keyword>
<sequence>MAYKIVFFDIDGTLLNTAHSIPPYTKEAVRQLKANGVQVAIATGRAPYHLRPIAQELDIDTFVSFNGSYVIADGKQISHTPLPLETLAALEQAASANNHPMVFLGPETCYANAEQHPEVIDSFRFLRLSPPDAHPRYWETTPIYQAFLYCKAHEEQRYTAGAHRVSYVRWHPNVMDVLPQNGSKARGIEAVLRYYGLRPEQAVAFGDGLNDREMLSYVGMGVAMGNAHDEVKPLAKRITRHVDDNGIYHGLRELALI</sequence>
<dbReference type="PANTHER" id="PTHR10000:SF25">
    <property type="entry name" value="PHOSPHATASE YKRA-RELATED"/>
    <property type="match status" value="1"/>
</dbReference>
<reference evidence="1" key="1">
    <citation type="submission" date="2022-06" db="EMBL/GenBank/DDBJ databases">
        <title>Genome sequencing of Brevibacillus sp. BB3-R1.</title>
        <authorList>
            <person name="Heo J."/>
            <person name="Lee D."/>
            <person name="Won M."/>
            <person name="Han B.-H."/>
            <person name="Hong S.-B."/>
            <person name="Kwon S.-W."/>
        </authorList>
    </citation>
    <scope>NUCLEOTIDE SEQUENCE</scope>
    <source>
        <strain evidence="1">BB3-R1</strain>
    </source>
</reference>
<dbReference type="Gene3D" id="3.40.50.1000">
    <property type="entry name" value="HAD superfamily/HAD-like"/>
    <property type="match status" value="1"/>
</dbReference>
<dbReference type="Gene3D" id="3.30.1240.10">
    <property type="match status" value="1"/>
</dbReference>
<evidence type="ECO:0000313" key="1">
    <source>
        <dbReference type="EMBL" id="USG63815.1"/>
    </source>
</evidence>
<dbReference type="EMBL" id="CP098755">
    <property type="protein sequence ID" value="USG63815.1"/>
    <property type="molecule type" value="Genomic_DNA"/>
</dbReference>
<evidence type="ECO:0000313" key="2">
    <source>
        <dbReference type="Proteomes" id="UP001056500"/>
    </source>
</evidence>
<dbReference type="SFLD" id="SFLDS00003">
    <property type="entry name" value="Haloacid_Dehalogenase"/>
    <property type="match status" value="1"/>
</dbReference>
<dbReference type="InterPro" id="IPR023214">
    <property type="entry name" value="HAD_sf"/>
</dbReference>
<dbReference type="SFLD" id="SFLDG01144">
    <property type="entry name" value="C2.B.4:_PGP_Like"/>
    <property type="match status" value="1"/>
</dbReference>
<dbReference type="InterPro" id="IPR006379">
    <property type="entry name" value="HAD-SF_hydro_IIB"/>
</dbReference>
<accession>A0ABY4W9H0</accession>
<dbReference type="PROSITE" id="PS01228">
    <property type="entry name" value="COF_1"/>
    <property type="match status" value="1"/>
</dbReference>
<dbReference type="Proteomes" id="UP001056500">
    <property type="component" value="Chromosome"/>
</dbReference>
<protein>
    <submittedName>
        <fullName evidence="1">Cof-type HAD-IIB family hydrolase</fullName>
    </submittedName>
</protein>
<dbReference type="InterPro" id="IPR036412">
    <property type="entry name" value="HAD-like_sf"/>
</dbReference>
<dbReference type="CDD" id="cd07517">
    <property type="entry name" value="HAD_HPP"/>
    <property type="match status" value="1"/>
</dbReference>
<dbReference type="SFLD" id="SFLDG01140">
    <property type="entry name" value="C2.B:_Phosphomannomutase_and_P"/>
    <property type="match status" value="1"/>
</dbReference>
<organism evidence="1 2">
    <name type="scientific">Brevibacillus ruminantium</name>
    <dbReference type="NCBI Taxonomy" id="2950604"/>
    <lineage>
        <taxon>Bacteria</taxon>
        <taxon>Bacillati</taxon>
        <taxon>Bacillota</taxon>
        <taxon>Bacilli</taxon>
        <taxon>Bacillales</taxon>
        <taxon>Paenibacillaceae</taxon>
        <taxon>Brevibacillus</taxon>
    </lineage>
</organism>
<dbReference type="SUPFAM" id="SSF56784">
    <property type="entry name" value="HAD-like"/>
    <property type="match status" value="1"/>
</dbReference>
<name>A0ABY4W9H0_9BACL</name>
<dbReference type="NCBIfam" id="TIGR00099">
    <property type="entry name" value="Cof-subfamily"/>
    <property type="match status" value="1"/>
</dbReference>
<gene>
    <name evidence="1" type="ORF">NDK47_16755</name>
</gene>
<dbReference type="RefSeq" id="WP_251870894.1">
    <property type="nucleotide sequence ID" value="NZ_CP098755.1"/>
</dbReference>
<dbReference type="PROSITE" id="PS01229">
    <property type="entry name" value="COF_2"/>
    <property type="match status" value="1"/>
</dbReference>